<feature type="region of interest" description="Disordered" evidence="1">
    <location>
        <begin position="32"/>
        <end position="56"/>
    </location>
</feature>
<dbReference type="AlphaFoldDB" id="A0A6L3K2Y8"/>
<name>A0A6L3K2Y8_9BACE</name>
<evidence type="ECO:0000313" key="4">
    <source>
        <dbReference type="Proteomes" id="UP000482653"/>
    </source>
</evidence>
<dbReference type="RefSeq" id="WP_029425977.1">
    <property type="nucleotide sequence ID" value="NZ_CP012801.1"/>
</dbReference>
<evidence type="ECO:0000256" key="1">
    <source>
        <dbReference type="SAM" id="MobiDB-lite"/>
    </source>
</evidence>
<keyword evidence="2" id="KW-0732">Signal</keyword>
<dbReference type="Proteomes" id="UP000482653">
    <property type="component" value="Unassembled WGS sequence"/>
</dbReference>
<dbReference type="PROSITE" id="PS51257">
    <property type="entry name" value="PROKAR_LIPOPROTEIN"/>
    <property type="match status" value="1"/>
</dbReference>
<dbReference type="Gene3D" id="3.20.20.80">
    <property type="entry name" value="Glycosidases"/>
    <property type="match status" value="1"/>
</dbReference>
<evidence type="ECO:0000313" key="3">
    <source>
        <dbReference type="EMBL" id="KAA5419787.1"/>
    </source>
</evidence>
<feature type="chain" id="PRO_5026882956" evidence="2">
    <location>
        <begin position="24"/>
        <end position="520"/>
    </location>
</feature>
<proteinExistence type="predicted"/>
<comment type="caution">
    <text evidence="3">The sequence shown here is derived from an EMBL/GenBank/DDBJ whole genome shotgun (WGS) entry which is preliminary data.</text>
</comment>
<gene>
    <name evidence="3" type="ORF">F2Y87_09585</name>
</gene>
<feature type="compositionally biased region" description="Basic and acidic residues" evidence="1">
    <location>
        <begin position="36"/>
        <end position="56"/>
    </location>
</feature>
<sequence>MMNLKKIYYLVLCALVACTTASCKDSNDDYIPPALEPEKPEVPVEPEDPRADVPIHVDGEPYTTYKGLLMTGYQGWFGTPGDGCSHANHKNTEWYHYRENDMFKPGVLRNSIDLWPDMSEYEIKYDTEFKYPDGTTAQVYSAYDKSTVMLHFKWMQEYGIDGAFMQRFVGEVIDNPDGKDHFDKVLASAMDGSDQYQRAIAVMYDLGGYNPARFEKVVADAQAIYDTYASKRKYYLHENGKPLIALWGVGFNPAERGYSNEDIQKLSDKLKEVGYSIMLGVSTYWRAGGGDTYTPGRASLHALIKSVDVIMPWYVGRFNDINSYNTGGSDGGFANMVGKDIEWCKKCNESGESKVQYAPHCYPGASDLNMHPYYERGSRERGKFFWTQLHNCIRRGCTMLYIAMFDEIDEGTAIYKVLRKSDVPSNAADVEYYVVYNPKNEKISYSDMNGIGRSTENTVFMAKNKVTAPTDGWCKSEKELGITFEGIDDDLETDYYLWLTGQAGKMLRKQIALQETQPKR</sequence>
<reference evidence="3 4" key="1">
    <citation type="journal article" date="2019" name="Nat. Med.">
        <title>A library of human gut bacterial isolates paired with longitudinal multiomics data enables mechanistic microbiome research.</title>
        <authorList>
            <person name="Poyet M."/>
            <person name="Groussin M."/>
            <person name="Gibbons S.M."/>
            <person name="Avila-Pacheco J."/>
            <person name="Jiang X."/>
            <person name="Kearney S.M."/>
            <person name="Perrotta A.R."/>
            <person name="Berdy B."/>
            <person name="Zhao S."/>
            <person name="Lieberman T.D."/>
            <person name="Swanson P.K."/>
            <person name="Smith M."/>
            <person name="Roesemann S."/>
            <person name="Alexander J.E."/>
            <person name="Rich S.A."/>
            <person name="Livny J."/>
            <person name="Vlamakis H."/>
            <person name="Clish C."/>
            <person name="Bullock K."/>
            <person name="Deik A."/>
            <person name="Scott J."/>
            <person name="Pierce K.A."/>
            <person name="Xavier R.J."/>
            <person name="Alm E.J."/>
        </authorList>
    </citation>
    <scope>NUCLEOTIDE SEQUENCE [LARGE SCALE GENOMIC DNA]</scope>
    <source>
        <strain evidence="3 4">BIOML-A8</strain>
    </source>
</reference>
<feature type="signal peptide" evidence="2">
    <location>
        <begin position="1"/>
        <end position="23"/>
    </location>
</feature>
<protein>
    <submittedName>
        <fullName evidence="3">Xylosidase</fullName>
    </submittedName>
</protein>
<organism evidence="3 4">
    <name type="scientific">Bacteroides cellulosilyticus</name>
    <dbReference type="NCBI Taxonomy" id="246787"/>
    <lineage>
        <taxon>Bacteria</taxon>
        <taxon>Pseudomonadati</taxon>
        <taxon>Bacteroidota</taxon>
        <taxon>Bacteroidia</taxon>
        <taxon>Bacteroidales</taxon>
        <taxon>Bacteroidaceae</taxon>
        <taxon>Bacteroides</taxon>
    </lineage>
</organism>
<evidence type="ECO:0000256" key="2">
    <source>
        <dbReference type="SAM" id="SignalP"/>
    </source>
</evidence>
<dbReference type="EMBL" id="VVYX01000010">
    <property type="protein sequence ID" value="KAA5419787.1"/>
    <property type="molecule type" value="Genomic_DNA"/>
</dbReference>
<dbReference type="CDD" id="cd11576">
    <property type="entry name" value="GH99_GH71_like_2"/>
    <property type="match status" value="1"/>
</dbReference>
<accession>A0A6L3K2Y8</accession>